<comment type="caution">
    <text evidence="6">The sequence shown here is derived from an EMBL/GenBank/DDBJ whole genome shotgun (WGS) entry which is preliminary data.</text>
</comment>
<evidence type="ECO:0000256" key="1">
    <source>
        <dbReference type="ARBA" id="ARBA00004141"/>
    </source>
</evidence>
<evidence type="ECO:0000256" key="2">
    <source>
        <dbReference type="ARBA" id="ARBA00022692"/>
    </source>
</evidence>
<proteinExistence type="predicted"/>
<evidence type="ECO:0000313" key="7">
    <source>
        <dbReference type="Proteomes" id="UP001282284"/>
    </source>
</evidence>
<comment type="subcellular location">
    <subcellularLocation>
        <location evidence="1">Membrane</location>
        <topology evidence="1">Multi-pass membrane protein</topology>
    </subcellularLocation>
</comment>
<keyword evidence="7" id="KW-1185">Reference proteome</keyword>
<name>A0ABU4GDX1_9BACL</name>
<dbReference type="Pfam" id="PF00860">
    <property type="entry name" value="Xan_ur_permease"/>
    <property type="match status" value="1"/>
</dbReference>
<evidence type="ECO:0000313" key="6">
    <source>
        <dbReference type="EMBL" id="MDW0115189.1"/>
    </source>
</evidence>
<protein>
    <submittedName>
        <fullName evidence="6">Solute carrier family 23 protein</fullName>
    </submittedName>
</protein>
<keyword evidence="3 5" id="KW-1133">Transmembrane helix</keyword>
<sequence>MEERLSKPALSLAGVQWLFFMFANTIVVPLSVGAAFHLPDTEVATIIRSSFILTGTAH</sequence>
<accession>A0ABU4GDX1</accession>
<evidence type="ECO:0000256" key="5">
    <source>
        <dbReference type="SAM" id="Phobius"/>
    </source>
</evidence>
<keyword evidence="2 5" id="KW-0812">Transmembrane</keyword>
<dbReference type="EMBL" id="JAUBDI010000032">
    <property type="protein sequence ID" value="MDW0115189.1"/>
    <property type="molecule type" value="Genomic_DNA"/>
</dbReference>
<dbReference type="Proteomes" id="UP001282284">
    <property type="component" value="Unassembled WGS sequence"/>
</dbReference>
<evidence type="ECO:0000256" key="3">
    <source>
        <dbReference type="ARBA" id="ARBA00022989"/>
    </source>
</evidence>
<evidence type="ECO:0000256" key="4">
    <source>
        <dbReference type="ARBA" id="ARBA00023136"/>
    </source>
</evidence>
<dbReference type="InterPro" id="IPR006043">
    <property type="entry name" value="NCS2"/>
</dbReference>
<organism evidence="6 7">
    <name type="scientific">Sporosarcina saromensis</name>
    <dbReference type="NCBI Taxonomy" id="359365"/>
    <lineage>
        <taxon>Bacteria</taxon>
        <taxon>Bacillati</taxon>
        <taxon>Bacillota</taxon>
        <taxon>Bacilli</taxon>
        <taxon>Bacillales</taxon>
        <taxon>Caryophanaceae</taxon>
        <taxon>Sporosarcina</taxon>
    </lineage>
</organism>
<keyword evidence="4 5" id="KW-0472">Membrane</keyword>
<gene>
    <name evidence="6" type="ORF">QT711_18710</name>
</gene>
<feature type="transmembrane region" description="Helical" evidence="5">
    <location>
        <begin position="15"/>
        <end position="38"/>
    </location>
</feature>
<reference evidence="6 7" key="1">
    <citation type="submission" date="2023-06" db="EMBL/GenBank/DDBJ databases">
        <title>Sporosarcina sp. nov., isolated from Korean traditional fermented seafood 'Jeotgal'.</title>
        <authorList>
            <person name="Yang A.I."/>
            <person name="Shin N.-R."/>
        </authorList>
    </citation>
    <scope>NUCLEOTIDE SEQUENCE [LARGE SCALE GENOMIC DNA]</scope>
    <source>
        <strain evidence="6 7">KCTC13119</strain>
    </source>
</reference>